<dbReference type="Gene3D" id="1.10.287.1490">
    <property type="match status" value="1"/>
</dbReference>
<dbReference type="Proteomes" id="UP000184330">
    <property type="component" value="Unassembled WGS sequence"/>
</dbReference>
<proteinExistence type="predicted"/>
<accession>A0A1L7XYS2</accession>
<gene>
    <name evidence="2" type="ORF">PAC_20007</name>
</gene>
<evidence type="ECO:0000313" key="2">
    <source>
        <dbReference type="EMBL" id="CZR70106.1"/>
    </source>
</evidence>
<name>A0A1L7XYS2_9HELO</name>
<evidence type="ECO:0000313" key="3">
    <source>
        <dbReference type="Proteomes" id="UP000184330"/>
    </source>
</evidence>
<protein>
    <submittedName>
        <fullName evidence="2">Uncharacterized protein</fullName>
    </submittedName>
</protein>
<sequence>MIKTTRTKPASQRTNFHGASTTAGTSAWSILGDECIDSGVSDLDFEPTRNHPGSYCKKLTAKTEDGEVVLRVAGHMRLADGYKLVGQELGLLNPPGAAAGDFEARLREENKVLKEKVAQLVQEKEDMRRDNEALQGNFQKQKDESERLNTRKQEVTEQRDEAEKNSKELAHQVYELGGMNWDLTEQHQQEVQELEELIDELQTAVNHGIGETERIRKEKTSLGVQVQQMQTDKTALESKCQQYEHDNTSLQNKVESLEEQIGLTQGVLNVILDQTSLDHDLRDEEIGSLRSDSDRRRAQIEELEEGNYVLHVAYAKSETELDRLRMLSERPQRSGLPMHRRNEVRRSQARPNWANLAVVRNERGEV</sequence>
<reference evidence="2 3" key="1">
    <citation type="submission" date="2016-03" db="EMBL/GenBank/DDBJ databases">
        <authorList>
            <person name="Ploux O."/>
        </authorList>
    </citation>
    <scope>NUCLEOTIDE SEQUENCE [LARGE SCALE GENOMIC DNA]</scope>
    <source>
        <strain evidence="2 3">UAMH 11012</strain>
    </source>
</reference>
<organism evidence="2 3">
    <name type="scientific">Phialocephala subalpina</name>
    <dbReference type="NCBI Taxonomy" id="576137"/>
    <lineage>
        <taxon>Eukaryota</taxon>
        <taxon>Fungi</taxon>
        <taxon>Dikarya</taxon>
        <taxon>Ascomycota</taxon>
        <taxon>Pezizomycotina</taxon>
        <taxon>Leotiomycetes</taxon>
        <taxon>Helotiales</taxon>
        <taxon>Mollisiaceae</taxon>
        <taxon>Phialocephala</taxon>
        <taxon>Phialocephala fortinii species complex</taxon>
    </lineage>
</organism>
<dbReference type="AlphaFoldDB" id="A0A1L7XYS2"/>
<feature type="compositionally biased region" description="Basic and acidic residues" evidence="1">
    <location>
        <begin position="140"/>
        <end position="165"/>
    </location>
</feature>
<evidence type="ECO:0000256" key="1">
    <source>
        <dbReference type="SAM" id="MobiDB-lite"/>
    </source>
</evidence>
<feature type="region of interest" description="Disordered" evidence="1">
    <location>
        <begin position="124"/>
        <end position="165"/>
    </location>
</feature>
<dbReference type="EMBL" id="FJOG01000095">
    <property type="protein sequence ID" value="CZR70106.1"/>
    <property type="molecule type" value="Genomic_DNA"/>
</dbReference>
<feature type="region of interest" description="Disordered" evidence="1">
    <location>
        <begin position="1"/>
        <end position="20"/>
    </location>
</feature>
<feature type="compositionally biased region" description="Polar residues" evidence="1">
    <location>
        <begin position="7"/>
        <end position="20"/>
    </location>
</feature>
<keyword evidence="3" id="KW-1185">Reference proteome</keyword>